<dbReference type="EMBL" id="VOFY01002802">
    <property type="protein sequence ID" value="KAA8577462.1"/>
    <property type="molecule type" value="Genomic_DNA"/>
</dbReference>
<evidence type="ECO:0000313" key="3">
    <source>
        <dbReference type="Proteomes" id="UP000327493"/>
    </source>
</evidence>
<protein>
    <recommendedName>
        <fullName evidence="1">Pyrin domain-containing protein</fullName>
    </recommendedName>
</protein>
<evidence type="ECO:0000313" key="2">
    <source>
        <dbReference type="EMBL" id="KAA8577462.1"/>
    </source>
</evidence>
<dbReference type="InterPro" id="IPR011029">
    <property type="entry name" value="DEATH-like_dom_sf"/>
</dbReference>
<dbReference type="AlphaFoldDB" id="A0A5J5C6R2"/>
<organism evidence="2 3">
    <name type="scientific">Etheostoma spectabile</name>
    <name type="common">orangethroat darter</name>
    <dbReference type="NCBI Taxonomy" id="54343"/>
    <lineage>
        <taxon>Eukaryota</taxon>
        <taxon>Metazoa</taxon>
        <taxon>Chordata</taxon>
        <taxon>Craniata</taxon>
        <taxon>Vertebrata</taxon>
        <taxon>Euteleostomi</taxon>
        <taxon>Actinopterygii</taxon>
        <taxon>Neopterygii</taxon>
        <taxon>Teleostei</taxon>
        <taxon>Neoteleostei</taxon>
        <taxon>Acanthomorphata</taxon>
        <taxon>Eupercaria</taxon>
        <taxon>Perciformes</taxon>
        <taxon>Percoidei</taxon>
        <taxon>Percidae</taxon>
        <taxon>Etheostomatinae</taxon>
        <taxon>Etheostoma</taxon>
    </lineage>
</organism>
<gene>
    <name evidence="2" type="ORF">FQN60_002562</name>
</gene>
<keyword evidence="3" id="KW-1185">Reference proteome</keyword>
<name>A0A5J5C6R2_9PERO</name>
<evidence type="ECO:0000259" key="1">
    <source>
        <dbReference type="Pfam" id="PF02758"/>
    </source>
</evidence>
<feature type="domain" description="Pyrin" evidence="1">
    <location>
        <begin position="13"/>
        <end position="61"/>
    </location>
</feature>
<comment type="caution">
    <text evidence="2">The sequence shown here is derived from an EMBL/GenBank/DDBJ whole genome shotgun (WGS) entry which is preliminary data.</text>
</comment>
<sequence>SSRLDSVKEGALNDFPAIPKCKLENANRHETVDMMFQTYSTKIIDVTRTVLKELDQNDLAEKLPCHGEKYNKLSIPEALETAKQRLTAWPPRLKSYKGEAEARRINRMFSTEPSKVDSQWQGNNIGAD</sequence>
<proteinExistence type="predicted"/>
<feature type="non-terminal residue" evidence="2">
    <location>
        <position position="1"/>
    </location>
</feature>
<accession>A0A5J5C6R2</accession>
<dbReference type="Pfam" id="PF02758">
    <property type="entry name" value="PYRIN"/>
    <property type="match status" value="1"/>
</dbReference>
<dbReference type="Proteomes" id="UP000327493">
    <property type="component" value="Unassembled WGS sequence"/>
</dbReference>
<reference evidence="2 3" key="1">
    <citation type="submission" date="2019-08" db="EMBL/GenBank/DDBJ databases">
        <title>A chromosome-level genome assembly, high-density linkage maps, and genome scans reveal the genomic architecture of hybrid incompatibilities underlying speciation via character displacement in darters (Percidae: Etheostominae).</title>
        <authorList>
            <person name="Moran R.L."/>
            <person name="Catchen J.M."/>
            <person name="Fuller R.C."/>
        </authorList>
    </citation>
    <scope>NUCLEOTIDE SEQUENCE [LARGE SCALE GENOMIC DNA]</scope>
    <source>
        <strain evidence="2">EspeVRDwgs_2016</strain>
        <tissue evidence="2">Muscle</tissue>
    </source>
</reference>
<dbReference type="SUPFAM" id="SSF47986">
    <property type="entry name" value="DEATH domain"/>
    <property type="match status" value="1"/>
</dbReference>
<feature type="non-terminal residue" evidence="2">
    <location>
        <position position="128"/>
    </location>
</feature>
<dbReference type="InterPro" id="IPR004020">
    <property type="entry name" value="DAPIN"/>
</dbReference>
<dbReference type="Gene3D" id="1.10.533.10">
    <property type="entry name" value="Death Domain, Fas"/>
    <property type="match status" value="1"/>
</dbReference>